<dbReference type="SUPFAM" id="SSF103039">
    <property type="entry name" value="CheC-like"/>
    <property type="match status" value="1"/>
</dbReference>
<keyword evidence="13" id="KW-0282">Flagellum</keyword>
<evidence type="ECO:0000256" key="8">
    <source>
        <dbReference type="ARBA" id="ARBA00023136"/>
    </source>
</evidence>
<evidence type="ECO:0000256" key="10">
    <source>
        <dbReference type="ARBA" id="ARBA00025044"/>
    </source>
</evidence>
<dbReference type="GO" id="GO:0009425">
    <property type="term" value="C:bacterial-type flagellum basal body"/>
    <property type="evidence" value="ECO:0007669"/>
    <property type="project" value="UniProtKB-SubCell"/>
</dbReference>
<keyword evidence="9" id="KW-0975">Bacterial flagellum</keyword>
<comment type="function">
    <text evidence="10">FliM is one of three proteins (FliG, FliN, FliM) that forms the rotor-mounted switch complex (C ring), located at the base of the basal body. This complex interacts with the CheY and CheZ chemotaxis proteins, in addition to contacting components of the motor that determine the direction of flagellar rotation.</text>
</comment>
<proteinExistence type="inferred from homology"/>
<keyword evidence="13" id="KW-0966">Cell projection</keyword>
<evidence type="ECO:0000313" key="14">
    <source>
        <dbReference type="Proteomes" id="UP000777265"/>
    </source>
</evidence>
<dbReference type="Gene3D" id="3.40.1550.10">
    <property type="entry name" value="CheC-like"/>
    <property type="match status" value="1"/>
</dbReference>
<evidence type="ECO:0000256" key="2">
    <source>
        <dbReference type="ARBA" id="ARBA00004202"/>
    </source>
</evidence>
<dbReference type="PANTHER" id="PTHR30034">
    <property type="entry name" value="FLAGELLAR MOTOR SWITCH PROTEIN FLIM"/>
    <property type="match status" value="1"/>
</dbReference>
<dbReference type="InterPro" id="IPR001543">
    <property type="entry name" value="FliN-like_C"/>
</dbReference>
<dbReference type="CDD" id="cd17908">
    <property type="entry name" value="FliM"/>
    <property type="match status" value="1"/>
</dbReference>
<dbReference type="Pfam" id="PF01052">
    <property type="entry name" value="FliMN_C"/>
    <property type="match status" value="1"/>
</dbReference>
<sequence>MEQILSQEEIDALLKGISEGEIETPPEVPVEEQEEIEAESFDYIRYTRGKKERLPSLDFIYDRFSKSFRQALSLFVEKEVEVGFAPISYLEYGEFIKTLPLPTNMNIVVTEGLNGFFIMTFDAKLIFSVLETIFGSSGVSKQRVEGREFTKIEFNVIRKLIDLASVEMEKAWSPVYEITCRYSRSEINPNYITMVSKEETVSLCEFTIEIGDIKGWMKVCVPYGILETIKSFLISTPSREDTEMREKWLTALKERIREVPLDVRAILGRKKMALQDFLNMEDGSVIVIDKYVDDPVEVEIENKNRIRGRLGIYKGNKAIKVEELVS</sequence>
<gene>
    <name evidence="13" type="primary">fliM</name>
    <name evidence="13" type="ORF">GXY80_12840</name>
</gene>
<dbReference type="GO" id="GO:0071978">
    <property type="term" value="P:bacterial-type flagellum-dependent swarming motility"/>
    <property type="evidence" value="ECO:0007669"/>
    <property type="project" value="TreeGrafter"/>
</dbReference>
<keyword evidence="6" id="KW-0145">Chemotaxis</keyword>
<dbReference type="InterPro" id="IPR036429">
    <property type="entry name" value="SpoA-like_sf"/>
</dbReference>
<reference evidence="13" key="1">
    <citation type="journal article" date="2020" name="Biotechnol. Biofuels">
        <title>New insights from the biogas microbiome by comprehensive genome-resolved metagenomics of nearly 1600 species originating from multiple anaerobic digesters.</title>
        <authorList>
            <person name="Campanaro S."/>
            <person name="Treu L."/>
            <person name="Rodriguez-R L.M."/>
            <person name="Kovalovszki A."/>
            <person name="Ziels R.M."/>
            <person name="Maus I."/>
            <person name="Zhu X."/>
            <person name="Kougias P.G."/>
            <person name="Basile A."/>
            <person name="Luo G."/>
            <person name="Schluter A."/>
            <person name="Konstantinidis K.T."/>
            <person name="Angelidaki I."/>
        </authorList>
    </citation>
    <scope>NUCLEOTIDE SEQUENCE</scope>
    <source>
        <strain evidence="13">AS06rmzACSIP_7</strain>
    </source>
</reference>
<dbReference type="InterPro" id="IPR028976">
    <property type="entry name" value="CheC-like_sf"/>
</dbReference>
<evidence type="ECO:0000256" key="5">
    <source>
        <dbReference type="ARBA" id="ARBA00022475"/>
    </source>
</evidence>
<dbReference type="EMBL" id="JAAYEE010000237">
    <property type="protein sequence ID" value="NLW36342.1"/>
    <property type="molecule type" value="Genomic_DNA"/>
</dbReference>
<dbReference type="PIRSF" id="PIRSF002888">
    <property type="entry name" value="FliM"/>
    <property type="match status" value="1"/>
</dbReference>
<dbReference type="SUPFAM" id="SSF101801">
    <property type="entry name" value="Surface presentation of antigens (SPOA)"/>
    <property type="match status" value="1"/>
</dbReference>
<evidence type="ECO:0000256" key="7">
    <source>
        <dbReference type="ARBA" id="ARBA00022779"/>
    </source>
</evidence>
<evidence type="ECO:0000256" key="9">
    <source>
        <dbReference type="ARBA" id="ARBA00023143"/>
    </source>
</evidence>
<keyword evidence="8" id="KW-0472">Membrane</keyword>
<dbReference type="PANTHER" id="PTHR30034:SF6">
    <property type="entry name" value="YOP PROTEINS TRANSLOCATION PROTEIN Q"/>
    <property type="match status" value="1"/>
</dbReference>
<dbReference type="NCBIfam" id="TIGR01397">
    <property type="entry name" value="fliM_switch"/>
    <property type="match status" value="1"/>
</dbReference>
<keyword evidence="7" id="KW-0283">Flagellar rotation</keyword>
<evidence type="ECO:0000256" key="4">
    <source>
        <dbReference type="ARBA" id="ARBA00021898"/>
    </source>
</evidence>
<reference evidence="13" key="2">
    <citation type="submission" date="2020-01" db="EMBL/GenBank/DDBJ databases">
        <authorList>
            <person name="Campanaro S."/>
        </authorList>
    </citation>
    <scope>NUCLEOTIDE SEQUENCE</scope>
    <source>
        <strain evidence="13">AS06rmzACSIP_7</strain>
    </source>
</reference>
<comment type="caution">
    <text evidence="13">The sequence shown here is derived from an EMBL/GenBank/DDBJ whole genome shotgun (WGS) entry which is preliminary data.</text>
</comment>
<evidence type="ECO:0000259" key="12">
    <source>
        <dbReference type="Pfam" id="PF01052"/>
    </source>
</evidence>
<protein>
    <recommendedName>
        <fullName evidence="4 11">Flagellar motor switch protein FliM</fullName>
    </recommendedName>
</protein>
<name>A0A971M5K8_9BACT</name>
<keyword evidence="13" id="KW-0969">Cilium</keyword>
<comment type="similarity">
    <text evidence="3">Belongs to the FliM family.</text>
</comment>
<dbReference type="InterPro" id="IPR001689">
    <property type="entry name" value="Flag_FliM"/>
</dbReference>
<keyword evidence="5" id="KW-1003">Cell membrane</keyword>
<evidence type="ECO:0000313" key="13">
    <source>
        <dbReference type="EMBL" id="NLW36342.1"/>
    </source>
</evidence>
<dbReference type="Gene3D" id="2.30.330.10">
    <property type="entry name" value="SpoA-like"/>
    <property type="match status" value="1"/>
</dbReference>
<dbReference type="GO" id="GO:0050918">
    <property type="term" value="P:positive chemotaxis"/>
    <property type="evidence" value="ECO:0007669"/>
    <property type="project" value="TreeGrafter"/>
</dbReference>
<evidence type="ECO:0000256" key="6">
    <source>
        <dbReference type="ARBA" id="ARBA00022500"/>
    </source>
</evidence>
<dbReference type="GO" id="GO:0003774">
    <property type="term" value="F:cytoskeletal motor activity"/>
    <property type="evidence" value="ECO:0007669"/>
    <property type="project" value="InterPro"/>
</dbReference>
<dbReference type="Proteomes" id="UP000777265">
    <property type="component" value="Unassembled WGS sequence"/>
</dbReference>
<feature type="domain" description="Flagellar motor switch protein FliN-like C-terminal" evidence="12">
    <location>
        <begin position="254"/>
        <end position="325"/>
    </location>
</feature>
<evidence type="ECO:0000256" key="1">
    <source>
        <dbReference type="ARBA" id="ARBA00004117"/>
    </source>
</evidence>
<organism evidence="13 14">
    <name type="scientific">Syntrophorhabdus aromaticivorans</name>
    <dbReference type="NCBI Taxonomy" id="328301"/>
    <lineage>
        <taxon>Bacteria</taxon>
        <taxon>Pseudomonadati</taxon>
        <taxon>Thermodesulfobacteriota</taxon>
        <taxon>Syntrophorhabdia</taxon>
        <taxon>Syntrophorhabdales</taxon>
        <taxon>Syntrophorhabdaceae</taxon>
        <taxon>Syntrophorhabdus</taxon>
    </lineage>
</organism>
<dbReference type="PRINTS" id="PR00955">
    <property type="entry name" value="FLGMOTORFLIM"/>
</dbReference>
<accession>A0A971M5K8</accession>
<evidence type="ECO:0000256" key="11">
    <source>
        <dbReference type="NCBIfam" id="TIGR01397"/>
    </source>
</evidence>
<evidence type="ECO:0000256" key="3">
    <source>
        <dbReference type="ARBA" id="ARBA00011049"/>
    </source>
</evidence>
<comment type="subcellular location">
    <subcellularLocation>
        <location evidence="1">Bacterial flagellum basal body</location>
    </subcellularLocation>
    <subcellularLocation>
        <location evidence="2">Cell membrane</location>
        <topology evidence="2">Peripheral membrane protein</topology>
    </subcellularLocation>
</comment>
<dbReference type="Pfam" id="PF02154">
    <property type="entry name" value="FliM"/>
    <property type="match status" value="1"/>
</dbReference>
<dbReference type="GO" id="GO:0005886">
    <property type="term" value="C:plasma membrane"/>
    <property type="evidence" value="ECO:0007669"/>
    <property type="project" value="UniProtKB-SubCell"/>
</dbReference>
<dbReference type="AlphaFoldDB" id="A0A971M5K8"/>